<dbReference type="PATRIC" id="fig|211586.12.peg.1688"/>
<dbReference type="EMBL" id="AE014299">
    <property type="protein sequence ID" value="AAN54811.1"/>
    <property type="molecule type" value="Genomic_DNA"/>
</dbReference>
<reference evidence="2 3" key="1">
    <citation type="journal article" date="2002" name="Nat. Biotechnol.">
        <title>Genome sequence of the dissimilatory metal ion-reducing bacterium Shewanella oneidensis.</title>
        <authorList>
            <person name="Heidelberg J.F."/>
            <person name="Paulsen I.T."/>
            <person name="Nelson K.E."/>
            <person name="Gaidos E.J."/>
            <person name="Nelson W.C."/>
            <person name="Read T.D."/>
            <person name="Eisen J.A."/>
            <person name="Seshadri R."/>
            <person name="Ward N."/>
            <person name="Methe B."/>
            <person name="Clayton R.A."/>
            <person name="Meyer T."/>
            <person name="Tsapin A."/>
            <person name="Scott J."/>
            <person name="Beanan M."/>
            <person name="Brinkac L."/>
            <person name="Daugherty S."/>
            <person name="DeBoy R.T."/>
            <person name="Dodson R.J."/>
            <person name="Durkin A.S."/>
            <person name="Haft D.H."/>
            <person name="Kolonay J.F."/>
            <person name="Madupu R."/>
            <person name="Peterson J.D."/>
            <person name="Umayam L.A."/>
            <person name="White O."/>
            <person name="Wolf A.M."/>
            <person name="Vamathevan J."/>
            <person name="Weidman J."/>
            <person name="Impraim M."/>
            <person name="Lee K."/>
            <person name="Berry K."/>
            <person name="Lee C."/>
            <person name="Mueller J."/>
            <person name="Khouri H."/>
            <person name="Gill J."/>
            <person name="Utterback T.R."/>
            <person name="McDonald L.A."/>
            <person name="Feldblyum T.V."/>
            <person name="Smith H.O."/>
            <person name="Venter J.C."/>
            <person name="Nealson K.H."/>
            <person name="Fraser C.M."/>
        </authorList>
    </citation>
    <scope>NUCLEOTIDE SEQUENCE [LARGE SCALE GENOMIC DNA]</scope>
    <source>
        <strain evidence="3">ATCC 700550 / JCM 31522 / CIP 106686 / LMG 19005 / NCIMB 14063 / MR-1</strain>
    </source>
</reference>
<dbReference type="SUPFAM" id="SSF55136">
    <property type="entry name" value="Probable bacterial effector-binding domain"/>
    <property type="match status" value="1"/>
</dbReference>
<name>Q8EG52_SHEON</name>
<dbReference type="InterPro" id="IPR029442">
    <property type="entry name" value="GyrI-like"/>
</dbReference>
<dbReference type="InterPro" id="IPR010499">
    <property type="entry name" value="AraC_E-bd"/>
</dbReference>
<gene>
    <name evidence="2" type="ordered locus">SO_1757</name>
</gene>
<dbReference type="Pfam" id="PF06445">
    <property type="entry name" value="GyrI-like"/>
    <property type="match status" value="1"/>
</dbReference>
<evidence type="ECO:0000313" key="3">
    <source>
        <dbReference type="Proteomes" id="UP000008186"/>
    </source>
</evidence>
<evidence type="ECO:0000313" key="2">
    <source>
        <dbReference type="EMBL" id="AAN54811.1"/>
    </source>
</evidence>
<dbReference type="Gene3D" id="3.20.80.10">
    <property type="entry name" value="Regulatory factor, effector binding domain"/>
    <property type="match status" value="1"/>
</dbReference>
<dbReference type="SMART" id="SM00871">
    <property type="entry name" value="AraC_E_bind"/>
    <property type="match status" value="1"/>
</dbReference>
<dbReference type="OrthoDB" id="3173400at2"/>
<dbReference type="Proteomes" id="UP000008186">
    <property type="component" value="Chromosome"/>
</dbReference>
<dbReference type="BioCyc" id="SONE211586:G1GMP-1609-MONOMER"/>
<organism evidence="2 3">
    <name type="scientific">Shewanella oneidensis (strain ATCC 700550 / JCM 31522 / CIP 106686 / LMG 19005 / NCIMB 14063 / MR-1)</name>
    <dbReference type="NCBI Taxonomy" id="211586"/>
    <lineage>
        <taxon>Bacteria</taxon>
        <taxon>Pseudomonadati</taxon>
        <taxon>Pseudomonadota</taxon>
        <taxon>Gammaproteobacteria</taxon>
        <taxon>Alteromonadales</taxon>
        <taxon>Shewanellaceae</taxon>
        <taxon>Shewanella</taxon>
    </lineage>
</organism>
<dbReference type="KEGG" id="son:SO_1757"/>
<dbReference type="InterPro" id="IPR011256">
    <property type="entry name" value="Reg_factor_effector_dom_sf"/>
</dbReference>
<reference evidence="2 3" key="2">
    <citation type="journal article" date="2005" name="Proteomics">
        <title>Global detection and characterization of hypothetical proteins in Shewanella oneidensis MR-1 using LC-MS based proteomics.</title>
        <authorList>
            <person name="Elias D.A."/>
            <person name="Monroe M.E."/>
            <person name="Marshall M.J."/>
            <person name="Romine M.F."/>
            <person name="Belieav A.S."/>
            <person name="Fredrickson J.K."/>
            <person name="Anderson G.A."/>
            <person name="Smith R.D."/>
            <person name="Lipton M.S."/>
        </authorList>
    </citation>
    <scope>NUCLEOTIDE SEQUENCE [LARGE SCALE GENOMIC DNA]</scope>
    <source>
        <strain evidence="3">ATCC 700550 / JCM 31522 / CIP 106686 / LMG 19005 / NCIMB 14063 / MR-1</strain>
    </source>
</reference>
<dbReference type="eggNOG" id="COG3708">
    <property type="taxonomic scope" value="Bacteria"/>
</dbReference>
<reference evidence="2 3" key="4">
    <citation type="journal article" date="2011" name="BMC Genomics">
        <title>Genome-wide protein localization prediction strategies for gram negative bacteria.</title>
        <authorList>
            <person name="Romine M.F."/>
        </authorList>
    </citation>
    <scope>NUCLEOTIDE SEQUENCE [LARGE SCALE GENOMIC DNA]</scope>
    <source>
        <strain evidence="3">ATCC 700550 / JCM 31522 / CIP 106686 / LMG 19005 / NCIMB 14063 / MR-1</strain>
    </source>
</reference>
<dbReference type="PhylomeDB" id="Q8EG52"/>
<sequence>MTMELVFMAAQPMLGLCTRTNNRTEMASDGGKIAGLWRAFFESSQLTSMLDSPMYGVYYDYESDMTGDYSVLVGKCVDSASETGPFIPLQLCEGNYLKFSAQGEMPHCVINLWGEVWGYFSASDCPHRRCYQTDFEVYRSADKVEIYIGVLSSDLITNS</sequence>
<protein>
    <submittedName>
        <fullName evidence="2">Transcription activator-like effector binding domain protein</fullName>
    </submittedName>
</protein>
<dbReference type="STRING" id="211586.SO_1757"/>
<reference evidence="2 3" key="3">
    <citation type="journal article" date="2008" name="Appl. Environ. Microbiol.">
        <title>Identification of mobile elements and pseudogenes in the Shewanella oneidensis MR-1 genome.</title>
        <authorList>
            <person name="Romine M.F."/>
            <person name="Carlson T.S."/>
            <person name="Norbeck A.D."/>
            <person name="McCue L.A."/>
            <person name="Lipton M.S."/>
        </authorList>
    </citation>
    <scope>NUCLEOTIDE SEQUENCE [LARGE SCALE GENOMIC DNA]</scope>
    <source>
        <strain evidence="3">ATCC 700550 / JCM 31522 / CIP 106686 / LMG 19005 / NCIMB 14063 / MR-1</strain>
    </source>
</reference>
<dbReference type="PaxDb" id="211586-SO_1757"/>
<dbReference type="HOGENOM" id="CLU_106591_0_1_6"/>
<evidence type="ECO:0000259" key="1">
    <source>
        <dbReference type="SMART" id="SM00871"/>
    </source>
</evidence>
<feature type="domain" description="AraC effector-binding" evidence="1">
    <location>
        <begin position="1"/>
        <end position="151"/>
    </location>
</feature>
<proteinExistence type="predicted"/>
<dbReference type="PANTHER" id="PTHR36444">
    <property type="entry name" value="TRANSCRIPTIONAL REGULATOR PROTEIN YOBU-RELATED"/>
    <property type="match status" value="1"/>
</dbReference>
<dbReference type="InterPro" id="IPR053182">
    <property type="entry name" value="YobU-like_regulator"/>
</dbReference>
<dbReference type="PANTHER" id="PTHR36444:SF2">
    <property type="entry name" value="TRANSCRIPTIONAL REGULATOR PROTEIN YOBU-RELATED"/>
    <property type="match status" value="1"/>
</dbReference>
<accession>Q8EG52</accession>
<dbReference type="AlphaFoldDB" id="Q8EG52"/>
<keyword evidence="3" id="KW-1185">Reference proteome</keyword>